<sequence length="46" mass="5710">MTRKPFFSPIHYEDIISNREEAFQDTNDSPYRYLQSNVHWFMNKQQ</sequence>
<name>A0ABR5ARV5_BACBA</name>
<dbReference type="RefSeq" id="WP_156141488.1">
    <property type="nucleotide sequence ID" value="NZ_JARTHD010000026.1"/>
</dbReference>
<comment type="caution">
    <text evidence="1">The sequence shown here is derived from an EMBL/GenBank/DDBJ whole genome shotgun (WGS) entry which is preliminary data.</text>
</comment>
<organism evidence="1 2">
    <name type="scientific">Bacillus badius</name>
    <dbReference type="NCBI Taxonomy" id="1455"/>
    <lineage>
        <taxon>Bacteria</taxon>
        <taxon>Bacillati</taxon>
        <taxon>Bacillota</taxon>
        <taxon>Bacilli</taxon>
        <taxon>Bacillales</taxon>
        <taxon>Bacillaceae</taxon>
        <taxon>Pseudobacillus</taxon>
    </lineage>
</organism>
<evidence type="ECO:0000313" key="1">
    <source>
        <dbReference type="EMBL" id="KIL77497.1"/>
    </source>
</evidence>
<gene>
    <name evidence="1" type="ORF">SD77_1483</name>
</gene>
<keyword evidence="2" id="KW-1185">Reference proteome</keyword>
<evidence type="ECO:0000313" key="2">
    <source>
        <dbReference type="Proteomes" id="UP000031982"/>
    </source>
</evidence>
<dbReference type="Proteomes" id="UP000031982">
    <property type="component" value="Unassembled WGS sequence"/>
</dbReference>
<protein>
    <submittedName>
        <fullName evidence="1">Uncharacterized protein</fullName>
    </submittedName>
</protein>
<reference evidence="1 2" key="1">
    <citation type="submission" date="2015-01" db="EMBL/GenBank/DDBJ databases">
        <title>Genome Assembly of Bacillus badius MTCC 1458.</title>
        <authorList>
            <person name="Verma A."/>
            <person name="Khatri I."/>
            <person name="Mual P."/>
            <person name="Subramanian S."/>
            <person name="Krishnamurthi S."/>
        </authorList>
    </citation>
    <scope>NUCLEOTIDE SEQUENCE [LARGE SCALE GENOMIC DNA]</scope>
    <source>
        <strain evidence="1 2">MTCC 1458</strain>
    </source>
</reference>
<proteinExistence type="predicted"/>
<accession>A0ABR5ARV5</accession>
<dbReference type="EMBL" id="JXLP01000014">
    <property type="protein sequence ID" value="KIL77497.1"/>
    <property type="molecule type" value="Genomic_DNA"/>
</dbReference>